<dbReference type="RefSeq" id="WP_367774049.1">
    <property type="nucleotide sequence ID" value="NZ_JBFNXR010000048.1"/>
</dbReference>
<name>A0ABV3RCR5_9SPHN</name>
<gene>
    <name evidence="2" type="ORF">ABUH87_12215</name>
</gene>
<dbReference type="EMBL" id="JBFNXR010000048">
    <property type="protein sequence ID" value="MEW9855903.1"/>
    <property type="molecule type" value="Genomic_DNA"/>
</dbReference>
<protein>
    <submittedName>
        <fullName evidence="2">Uncharacterized protein</fullName>
    </submittedName>
</protein>
<sequence length="127" mass="14352">MRWYAIVAVFAVAGCDDIPRARSENAIRGIAAEEAVKSVQRMDVRLARLEEENRKLKGDMDLLRDWLKAESDALESLRKTFNHNVNLENSAKVARMTAQGACGTERVEYPDGGWAIRNKECTQKDLK</sequence>
<feature type="coiled-coil region" evidence="1">
    <location>
        <begin position="32"/>
        <end position="66"/>
    </location>
</feature>
<evidence type="ECO:0000313" key="3">
    <source>
        <dbReference type="Proteomes" id="UP001556118"/>
    </source>
</evidence>
<accession>A0ABV3RCR5</accession>
<proteinExistence type="predicted"/>
<dbReference type="PROSITE" id="PS51257">
    <property type="entry name" value="PROKAR_LIPOPROTEIN"/>
    <property type="match status" value="1"/>
</dbReference>
<evidence type="ECO:0000313" key="2">
    <source>
        <dbReference type="EMBL" id="MEW9855903.1"/>
    </source>
</evidence>
<reference evidence="2 3" key="1">
    <citation type="submission" date="2024-06" db="EMBL/GenBank/DDBJ databases">
        <title>Novosphingobium rhizovicinus M1R2S20.</title>
        <authorList>
            <person name="Sun J.-Q."/>
        </authorList>
    </citation>
    <scope>NUCLEOTIDE SEQUENCE [LARGE SCALE GENOMIC DNA]</scope>
    <source>
        <strain evidence="2 3">M1R2S20</strain>
    </source>
</reference>
<keyword evidence="3" id="KW-1185">Reference proteome</keyword>
<keyword evidence="1" id="KW-0175">Coiled coil</keyword>
<evidence type="ECO:0000256" key="1">
    <source>
        <dbReference type="SAM" id="Coils"/>
    </source>
</evidence>
<organism evidence="2 3">
    <name type="scientific">Novosphingobium rhizovicinum</name>
    <dbReference type="NCBI Taxonomy" id="3228928"/>
    <lineage>
        <taxon>Bacteria</taxon>
        <taxon>Pseudomonadati</taxon>
        <taxon>Pseudomonadota</taxon>
        <taxon>Alphaproteobacteria</taxon>
        <taxon>Sphingomonadales</taxon>
        <taxon>Sphingomonadaceae</taxon>
        <taxon>Novosphingobium</taxon>
    </lineage>
</organism>
<comment type="caution">
    <text evidence="2">The sequence shown here is derived from an EMBL/GenBank/DDBJ whole genome shotgun (WGS) entry which is preliminary data.</text>
</comment>
<dbReference type="Proteomes" id="UP001556118">
    <property type="component" value="Unassembled WGS sequence"/>
</dbReference>